<keyword evidence="1" id="KW-0812">Transmembrane</keyword>
<evidence type="ECO:0000313" key="3">
    <source>
        <dbReference type="Proteomes" id="UP000034956"/>
    </source>
</evidence>
<organism evidence="2 3">
    <name type="scientific">Candidatus Jorgensenbacteria bacterium GW2011_GWA1_48_11</name>
    <dbReference type="NCBI Taxonomy" id="1618660"/>
    <lineage>
        <taxon>Bacteria</taxon>
        <taxon>Candidatus Joergenseniibacteriota</taxon>
    </lineage>
</organism>
<dbReference type="AlphaFoldDB" id="A0A0G1XAV8"/>
<evidence type="ECO:0000256" key="1">
    <source>
        <dbReference type="SAM" id="Phobius"/>
    </source>
</evidence>
<gene>
    <name evidence="2" type="ORF">UY23_C0001G0081</name>
</gene>
<comment type="caution">
    <text evidence="2">The sequence shown here is derived from an EMBL/GenBank/DDBJ whole genome shotgun (WGS) entry which is preliminary data.</text>
</comment>
<keyword evidence="1" id="KW-1133">Transmembrane helix</keyword>
<protein>
    <submittedName>
        <fullName evidence="2">Uncharacterized protein</fullName>
    </submittedName>
</protein>
<dbReference type="EMBL" id="LCPF01000001">
    <property type="protein sequence ID" value="KKU91475.1"/>
    <property type="molecule type" value="Genomic_DNA"/>
</dbReference>
<keyword evidence="1" id="KW-0472">Membrane</keyword>
<evidence type="ECO:0000313" key="2">
    <source>
        <dbReference type="EMBL" id="KKU91475.1"/>
    </source>
</evidence>
<dbReference type="Proteomes" id="UP000034956">
    <property type="component" value="Unassembled WGS sequence"/>
</dbReference>
<accession>A0A0G1XAV8</accession>
<proteinExistence type="predicted"/>
<name>A0A0G1XAV8_9BACT</name>
<sequence length="112" mass="13072">MVVDTDGFCPGGLFYFDNIRSKLPAGSVHLHAFLIIGCMKFLKKVRDGWMKTGLFMGNVMSGIFLTIFYFLIFSLFAIPFRIFVKVLRRKSEHSNWFLRKDVFPGMEDFRDE</sequence>
<feature type="transmembrane region" description="Helical" evidence="1">
    <location>
        <begin position="62"/>
        <end position="84"/>
    </location>
</feature>
<reference evidence="2 3" key="1">
    <citation type="journal article" date="2015" name="Nature">
        <title>rRNA introns, odd ribosomes, and small enigmatic genomes across a large radiation of phyla.</title>
        <authorList>
            <person name="Brown C.T."/>
            <person name="Hug L.A."/>
            <person name="Thomas B.C."/>
            <person name="Sharon I."/>
            <person name="Castelle C.J."/>
            <person name="Singh A."/>
            <person name="Wilkins M.J."/>
            <person name="Williams K.H."/>
            <person name="Banfield J.F."/>
        </authorList>
    </citation>
    <scope>NUCLEOTIDE SEQUENCE [LARGE SCALE GENOMIC DNA]</scope>
</reference>